<organism evidence="1 2">
    <name type="scientific">Vibrio vulnificus</name>
    <dbReference type="NCBI Taxonomy" id="672"/>
    <lineage>
        <taxon>Bacteria</taxon>
        <taxon>Pseudomonadati</taxon>
        <taxon>Pseudomonadota</taxon>
        <taxon>Gammaproteobacteria</taxon>
        <taxon>Vibrionales</taxon>
        <taxon>Vibrionaceae</taxon>
        <taxon>Vibrio</taxon>
    </lineage>
</organism>
<comment type="caution">
    <text evidence="1">The sequence shown here is derived from an EMBL/GenBank/DDBJ whole genome shotgun (WGS) entry which is preliminary data.</text>
</comment>
<dbReference type="AlphaFoldDB" id="A0AAW4H7B6"/>
<evidence type="ECO:0000313" key="2">
    <source>
        <dbReference type="Proteomes" id="UP000664056"/>
    </source>
</evidence>
<dbReference type="RefSeq" id="WP_039537697.1">
    <property type="nucleotide sequence ID" value="NZ_CP046833.1"/>
</dbReference>
<dbReference type="Proteomes" id="UP000664056">
    <property type="component" value="Unassembled WGS sequence"/>
</dbReference>
<evidence type="ECO:0000313" key="1">
    <source>
        <dbReference type="EMBL" id="MBN8120621.1"/>
    </source>
</evidence>
<gene>
    <name evidence="1" type="ORF">J0J18_02665</name>
</gene>
<proteinExistence type="predicted"/>
<sequence>MLPLNKLSVENVEGDILRANTHLNAWIERFKDTSRTTEQNKQSVFKLTSFYMMLAYGNYALENYSEVKPNLIKAAPFAFLRGFDPELKTQNSAWTIQDELNICLLFGDSVLLEKIKVLNWSLPEDRWVHPAIYQYDHLLMHIATGRTPSEQAITQALSDAKSAKNKDVIQFFLPLIEAIHALTTSNQTLWQESIDKAIAWHTDECKFGDYKDIDDGFMCLNALTMAKLGKDLHGWHCTTNSLYLPLFLID</sequence>
<dbReference type="Pfam" id="PF15575">
    <property type="entry name" value="Imm49"/>
    <property type="match status" value="1"/>
</dbReference>
<dbReference type="InterPro" id="IPR029074">
    <property type="entry name" value="Imm49"/>
</dbReference>
<accession>A0AAW4H7B6</accession>
<name>A0AAW4H7B6_VIBVL</name>
<reference evidence="1" key="1">
    <citation type="submission" date="2021-03" db="EMBL/GenBank/DDBJ databases">
        <title>Study of the foodborne Vibrio vulnificus isolates from China.</title>
        <authorList>
            <person name="Zheng Z."/>
            <person name="Ye L."/>
        </authorList>
    </citation>
    <scope>NUCLEOTIDE SEQUENCE</scope>
    <source>
        <strain evidence="1">Vv1582</strain>
    </source>
</reference>
<protein>
    <submittedName>
        <fullName evidence="1">Immunity 49 family protein</fullName>
    </submittedName>
</protein>
<dbReference type="EMBL" id="JAFKOQ010000001">
    <property type="protein sequence ID" value="MBN8120621.1"/>
    <property type="molecule type" value="Genomic_DNA"/>
</dbReference>